<feature type="transmembrane region" description="Helical" evidence="13">
    <location>
        <begin position="12"/>
        <end position="34"/>
    </location>
</feature>
<dbReference type="Pfam" id="PF06580">
    <property type="entry name" value="His_kinase"/>
    <property type="match status" value="1"/>
</dbReference>
<comment type="catalytic activity">
    <reaction evidence="1">
        <text>ATP + protein L-histidine = ADP + protein N-phospho-L-histidine.</text>
        <dbReference type="EC" id="2.7.13.3"/>
    </reaction>
</comment>
<evidence type="ECO:0000256" key="9">
    <source>
        <dbReference type="ARBA" id="ARBA00022840"/>
    </source>
</evidence>
<dbReference type="InterPro" id="IPR003594">
    <property type="entry name" value="HATPase_dom"/>
</dbReference>
<dbReference type="Gene3D" id="6.10.340.10">
    <property type="match status" value="1"/>
</dbReference>
<dbReference type="InterPro" id="IPR036890">
    <property type="entry name" value="HATPase_C_sf"/>
</dbReference>
<keyword evidence="12" id="KW-0175">Coiled coil</keyword>
<evidence type="ECO:0000256" key="6">
    <source>
        <dbReference type="ARBA" id="ARBA00022679"/>
    </source>
</evidence>
<dbReference type="GO" id="GO:0000155">
    <property type="term" value="F:phosphorelay sensor kinase activity"/>
    <property type="evidence" value="ECO:0007669"/>
    <property type="project" value="InterPro"/>
</dbReference>
<evidence type="ECO:0000256" key="8">
    <source>
        <dbReference type="ARBA" id="ARBA00022777"/>
    </source>
</evidence>
<dbReference type="GO" id="GO:0005524">
    <property type="term" value="F:ATP binding"/>
    <property type="evidence" value="ECO:0007669"/>
    <property type="project" value="UniProtKB-KW"/>
</dbReference>
<evidence type="ECO:0000256" key="3">
    <source>
        <dbReference type="ARBA" id="ARBA00012438"/>
    </source>
</evidence>
<dbReference type="AlphaFoldDB" id="A0A941DY30"/>
<keyword evidence="5" id="KW-0597">Phosphoprotein</keyword>
<name>A0A941DY30_9BACI</name>
<dbReference type="InterPro" id="IPR003660">
    <property type="entry name" value="HAMP_dom"/>
</dbReference>
<evidence type="ECO:0000256" key="12">
    <source>
        <dbReference type="SAM" id="Coils"/>
    </source>
</evidence>
<dbReference type="Gene3D" id="3.30.565.10">
    <property type="entry name" value="Histidine kinase-like ATPase, C-terminal domain"/>
    <property type="match status" value="1"/>
</dbReference>
<dbReference type="SUPFAM" id="SSF55874">
    <property type="entry name" value="ATPase domain of HSP90 chaperone/DNA topoisomerase II/histidine kinase"/>
    <property type="match status" value="1"/>
</dbReference>
<evidence type="ECO:0000256" key="7">
    <source>
        <dbReference type="ARBA" id="ARBA00022741"/>
    </source>
</evidence>
<sequence>MKNWFRRSIKNQLILFILIVVLVPICVLGLVSYYTTVKVSKERAAISGESSLEQIQDSIEFIVNDVENMSVFLIGNQAVQAYLQVEGDPIYPQRDIYGFLSNLAFSKRYINDIIIYPINGNSPISTNLVMDTNAAIDIKQIPNGKWWSYRKVNKTVDGNKDMITLTRPIRSTGDFERIGYLSISLNQRVVEEYLSSGDSEWSTSVFILNDGNVLAHSQTNIKEKINLDKLTLLLDQNNKERFSFLAEEEEVTVFTEEIGKVGWHIISLVPSREYSSQNRYFLWLTIYSVVIAILLVAGLVIFFVSKVFKPLTTLTNSIQTVNPGETIKTINNDANNEIGELIGSYNQLNQRIAKLMNQVQKSEALKRELDMKALQSQVNPHFLYNTLAAIHWIALSSKAHDISKMVSSLSTLLRFSLNKGNEYCTVEQEIGHLLHYIEIKKIRFPNRFSIDLEISNDLKQHKMLKLVLQPLIENSIKHGFFPLPNHFGKISVHVQIQGNFIHFSIIDNGAGITSAKLQEIKHQFLHDQETEALIGTNYGIRNVNLRLLLHYGKESGLRIDSKEMQGTIVEFVIPIKEGGML</sequence>
<dbReference type="Pfam" id="PF02518">
    <property type="entry name" value="HATPase_c"/>
    <property type="match status" value="1"/>
</dbReference>
<accession>A0A941DY30</accession>
<keyword evidence="11 13" id="KW-0472">Membrane</keyword>
<dbReference type="InterPro" id="IPR010559">
    <property type="entry name" value="Sig_transdc_His_kin_internal"/>
</dbReference>
<comment type="caution">
    <text evidence="16">The sequence shown here is derived from an EMBL/GenBank/DDBJ whole genome shotgun (WGS) entry which is preliminary data.</text>
</comment>
<keyword evidence="7" id="KW-0547">Nucleotide-binding</keyword>
<evidence type="ECO:0000259" key="14">
    <source>
        <dbReference type="PROSITE" id="PS50109"/>
    </source>
</evidence>
<keyword evidence="8 16" id="KW-0418">Kinase</keyword>
<dbReference type="PANTHER" id="PTHR34220">
    <property type="entry name" value="SENSOR HISTIDINE KINASE YPDA"/>
    <property type="match status" value="1"/>
</dbReference>
<evidence type="ECO:0000313" key="16">
    <source>
        <dbReference type="EMBL" id="MBR7797677.1"/>
    </source>
</evidence>
<protein>
    <recommendedName>
        <fullName evidence="3">histidine kinase</fullName>
        <ecNumber evidence="3">2.7.13.3</ecNumber>
    </recommendedName>
</protein>
<comment type="subcellular location">
    <subcellularLocation>
        <location evidence="2">Cell membrane</location>
        <topology evidence="2">Multi-pass membrane protein</topology>
    </subcellularLocation>
</comment>
<dbReference type="PROSITE" id="PS50885">
    <property type="entry name" value="HAMP"/>
    <property type="match status" value="1"/>
</dbReference>
<keyword evidence="9" id="KW-0067">ATP-binding</keyword>
<feature type="coiled-coil region" evidence="12">
    <location>
        <begin position="331"/>
        <end position="372"/>
    </location>
</feature>
<feature type="domain" description="HAMP" evidence="15">
    <location>
        <begin position="305"/>
        <end position="357"/>
    </location>
</feature>
<dbReference type="InterPro" id="IPR005467">
    <property type="entry name" value="His_kinase_dom"/>
</dbReference>
<dbReference type="EMBL" id="JAGSOT010000065">
    <property type="protein sequence ID" value="MBR7797677.1"/>
    <property type="molecule type" value="Genomic_DNA"/>
</dbReference>
<evidence type="ECO:0000256" key="2">
    <source>
        <dbReference type="ARBA" id="ARBA00004651"/>
    </source>
</evidence>
<dbReference type="PANTHER" id="PTHR34220:SF7">
    <property type="entry name" value="SENSOR HISTIDINE KINASE YPDA"/>
    <property type="match status" value="1"/>
</dbReference>
<organism evidence="16 17">
    <name type="scientific">Virgibacillus salarius</name>
    <dbReference type="NCBI Taxonomy" id="447199"/>
    <lineage>
        <taxon>Bacteria</taxon>
        <taxon>Bacillati</taxon>
        <taxon>Bacillota</taxon>
        <taxon>Bacilli</taxon>
        <taxon>Bacillales</taxon>
        <taxon>Bacillaceae</taxon>
        <taxon>Virgibacillus</taxon>
    </lineage>
</organism>
<evidence type="ECO:0000256" key="11">
    <source>
        <dbReference type="ARBA" id="ARBA00023136"/>
    </source>
</evidence>
<dbReference type="InterPro" id="IPR050640">
    <property type="entry name" value="Bact_2-comp_sensor_kinase"/>
</dbReference>
<keyword evidence="13" id="KW-1133">Transmembrane helix</keyword>
<dbReference type="EC" id="2.7.13.3" evidence="3"/>
<evidence type="ECO:0000256" key="5">
    <source>
        <dbReference type="ARBA" id="ARBA00022553"/>
    </source>
</evidence>
<dbReference type="Proteomes" id="UP000675284">
    <property type="component" value="Unassembled WGS sequence"/>
</dbReference>
<feature type="transmembrane region" description="Helical" evidence="13">
    <location>
        <begin position="280"/>
        <end position="304"/>
    </location>
</feature>
<dbReference type="RefSeq" id="WP_166530820.1">
    <property type="nucleotide sequence ID" value="NZ_CP115959.1"/>
</dbReference>
<keyword evidence="4" id="KW-1003">Cell membrane</keyword>
<evidence type="ECO:0000256" key="13">
    <source>
        <dbReference type="SAM" id="Phobius"/>
    </source>
</evidence>
<keyword evidence="13" id="KW-0812">Transmembrane</keyword>
<feature type="domain" description="Histidine kinase" evidence="14">
    <location>
        <begin position="464"/>
        <end position="577"/>
    </location>
</feature>
<evidence type="ECO:0000259" key="15">
    <source>
        <dbReference type="PROSITE" id="PS50885"/>
    </source>
</evidence>
<keyword evidence="17" id="KW-1185">Reference proteome</keyword>
<keyword evidence="6" id="KW-0808">Transferase</keyword>
<reference evidence="16" key="1">
    <citation type="submission" date="2021-04" db="EMBL/GenBank/DDBJ databases">
        <title>Isolation and polyphasic classification of algal microorganism.</title>
        <authorList>
            <person name="Wang S."/>
        </authorList>
    </citation>
    <scope>NUCLEOTIDE SEQUENCE</scope>
    <source>
        <strain evidence="16">720a</strain>
    </source>
</reference>
<proteinExistence type="predicted"/>
<dbReference type="PROSITE" id="PS50109">
    <property type="entry name" value="HIS_KIN"/>
    <property type="match status" value="1"/>
</dbReference>
<keyword evidence="10" id="KW-0902">Two-component regulatory system</keyword>
<dbReference type="GO" id="GO:0005886">
    <property type="term" value="C:plasma membrane"/>
    <property type="evidence" value="ECO:0007669"/>
    <property type="project" value="UniProtKB-SubCell"/>
</dbReference>
<evidence type="ECO:0000256" key="1">
    <source>
        <dbReference type="ARBA" id="ARBA00000085"/>
    </source>
</evidence>
<evidence type="ECO:0000256" key="4">
    <source>
        <dbReference type="ARBA" id="ARBA00022475"/>
    </source>
</evidence>
<evidence type="ECO:0000256" key="10">
    <source>
        <dbReference type="ARBA" id="ARBA00023012"/>
    </source>
</evidence>
<gene>
    <name evidence="16" type="ORF">KCX74_16735</name>
</gene>
<evidence type="ECO:0000313" key="17">
    <source>
        <dbReference type="Proteomes" id="UP000675284"/>
    </source>
</evidence>